<dbReference type="Pfam" id="PF02810">
    <property type="entry name" value="SEC-C"/>
    <property type="match status" value="1"/>
</dbReference>
<sequence length="126" mass="13885">MRFSEVCPCGSEAAYDACCGPLHRGASLAAGPEQLMRARYAAYALGEFDYVFRTWHPRTRPDDVSTSPALSWTGLEVVASTADTVEFRAHFRTPAGDDVLHEVSRFEQRGGRWVYVEALSSPAGTR</sequence>
<name>A0A2P2BZE4_9ZZZZ</name>
<dbReference type="PANTHER" id="PTHR33747:SF1">
    <property type="entry name" value="ADENYLATE CYCLASE-ASSOCIATED CAP C-TERMINAL DOMAIN-CONTAINING PROTEIN"/>
    <property type="match status" value="1"/>
</dbReference>
<organism evidence="3">
    <name type="scientific">metagenome</name>
    <dbReference type="NCBI Taxonomy" id="256318"/>
    <lineage>
        <taxon>unclassified sequences</taxon>
        <taxon>metagenomes</taxon>
    </lineage>
</organism>
<feature type="domain" description="YchJ-like middle NTF2-like" evidence="2">
    <location>
        <begin position="32"/>
        <end position="117"/>
    </location>
</feature>
<comment type="similarity">
    <text evidence="1">Belongs to the UPF0225 family.</text>
</comment>
<dbReference type="InterPro" id="IPR004027">
    <property type="entry name" value="SEC_C_motif"/>
</dbReference>
<reference evidence="3" key="1">
    <citation type="submission" date="2015-08" db="EMBL/GenBank/DDBJ databases">
        <authorList>
            <person name="Babu N.S."/>
            <person name="Beckwith C.J."/>
            <person name="Beseler K.G."/>
            <person name="Brison A."/>
            <person name="Carone J.V."/>
            <person name="Caskin T.P."/>
            <person name="Diamond M."/>
            <person name="Durham M.E."/>
            <person name="Foxe J.M."/>
            <person name="Go M."/>
            <person name="Henderson B.A."/>
            <person name="Jones I.B."/>
            <person name="McGettigan J.A."/>
            <person name="Micheletti S.J."/>
            <person name="Nasrallah M.E."/>
            <person name="Ortiz D."/>
            <person name="Piller C.R."/>
            <person name="Privatt S.R."/>
            <person name="Schneider S.L."/>
            <person name="Sharp S."/>
            <person name="Smith T.C."/>
            <person name="Stanton J.D."/>
            <person name="Ullery H.E."/>
            <person name="Wilson R.J."/>
            <person name="Serrano M.G."/>
            <person name="Buck G."/>
            <person name="Lee V."/>
            <person name="Wang Y."/>
            <person name="Carvalho R."/>
            <person name="Voegtly L."/>
            <person name="Shi R."/>
            <person name="Duckworth R."/>
            <person name="Johnson A."/>
            <person name="Loviza R."/>
            <person name="Walstead R."/>
            <person name="Shah Z."/>
            <person name="Kiflezghi M."/>
            <person name="Wade K."/>
            <person name="Ball S.L."/>
            <person name="Bradley K.W."/>
            <person name="Asai D.J."/>
            <person name="Bowman C.A."/>
            <person name="Russell D.A."/>
            <person name="Pope W.H."/>
            <person name="Jacobs-Sera D."/>
            <person name="Hendrix R.W."/>
            <person name="Hatfull G.F."/>
        </authorList>
    </citation>
    <scope>NUCLEOTIDE SEQUENCE</scope>
</reference>
<evidence type="ECO:0000256" key="1">
    <source>
        <dbReference type="ARBA" id="ARBA00010839"/>
    </source>
</evidence>
<evidence type="ECO:0000259" key="2">
    <source>
        <dbReference type="Pfam" id="PF17775"/>
    </source>
</evidence>
<accession>A0A2P2BZE4</accession>
<dbReference type="EMBL" id="CZKA01000016">
    <property type="protein sequence ID" value="CUR55143.1"/>
    <property type="molecule type" value="Genomic_DNA"/>
</dbReference>
<dbReference type="InterPro" id="IPR032710">
    <property type="entry name" value="NTF2-like_dom_sf"/>
</dbReference>
<dbReference type="Gene3D" id="3.10.450.50">
    <property type="match status" value="1"/>
</dbReference>
<gene>
    <name evidence="3" type="ORF">NOCA2230063</name>
</gene>
<dbReference type="PANTHER" id="PTHR33747">
    <property type="entry name" value="UPF0225 PROTEIN SCO1677"/>
    <property type="match status" value="1"/>
</dbReference>
<dbReference type="HAMAP" id="MF_00612">
    <property type="entry name" value="UPF0225"/>
    <property type="match status" value="1"/>
</dbReference>
<dbReference type="InterPro" id="IPR048469">
    <property type="entry name" value="YchJ-like_M"/>
</dbReference>
<protein>
    <recommendedName>
        <fullName evidence="2">YchJ-like middle NTF2-like domain-containing protein</fullName>
    </recommendedName>
</protein>
<proteinExistence type="inferred from homology"/>
<dbReference type="SUPFAM" id="SSF54427">
    <property type="entry name" value="NTF2-like"/>
    <property type="match status" value="1"/>
</dbReference>
<dbReference type="AlphaFoldDB" id="A0A2P2BZE4"/>
<dbReference type="InterPro" id="IPR023006">
    <property type="entry name" value="YchJ-like"/>
</dbReference>
<evidence type="ECO:0000313" key="3">
    <source>
        <dbReference type="EMBL" id="CUR55143.1"/>
    </source>
</evidence>
<dbReference type="Pfam" id="PF17775">
    <property type="entry name" value="YchJ_M-like"/>
    <property type="match status" value="1"/>
</dbReference>